<organism evidence="12 13">
    <name type="scientific">Coccidioides posadasii RMSCC 3488</name>
    <dbReference type="NCBI Taxonomy" id="454284"/>
    <lineage>
        <taxon>Eukaryota</taxon>
        <taxon>Fungi</taxon>
        <taxon>Dikarya</taxon>
        <taxon>Ascomycota</taxon>
        <taxon>Pezizomycotina</taxon>
        <taxon>Eurotiomycetes</taxon>
        <taxon>Eurotiomycetidae</taxon>
        <taxon>Onygenales</taxon>
        <taxon>Onygenaceae</taxon>
        <taxon>Coccidioides</taxon>
    </lineage>
</organism>
<dbReference type="PROSITE" id="PS00463">
    <property type="entry name" value="ZN2_CY6_FUNGAL_1"/>
    <property type="match status" value="1"/>
</dbReference>
<dbReference type="SMART" id="SM00906">
    <property type="entry name" value="Fungal_trans"/>
    <property type="match status" value="1"/>
</dbReference>
<dbReference type="VEuPathDB" id="FungiDB:CPAG_00539"/>
<dbReference type="FunFam" id="4.10.240.10:FF:000005">
    <property type="entry name" value="Quinic acid utilization activator"/>
    <property type="match status" value="1"/>
</dbReference>
<evidence type="ECO:0000256" key="10">
    <source>
        <dbReference type="SAM" id="MobiDB-lite"/>
    </source>
</evidence>
<feature type="region of interest" description="Disordered" evidence="10">
    <location>
        <begin position="753"/>
        <end position="789"/>
    </location>
</feature>
<dbReference type="GO" id="GO:0045944">
    <property type="term" value="P:positive regulation of transcription by RNA polymerase II"/>
    <property type="evidence" value="ECO:0007669"/>
    <property type="project" value="TreeGrafter"/>
</dbReference>
<feature type="domain" description="Zn(2)-C6 fungal-type" evidence="11">
    <location>
        <begin position="18"/>
        <end position="48"/>
    </location>
</feature>
<protein>
    <submittedName>
        <fullName evidence="12">Quinic acid utilization activator</fullName>
    </submittedName>
</protein>
<feature type="region of interest" description="Disordered" evidence="10">
    <location>
        <begin position="652"/>
        <end position="680"/>
    </location>
</feature>
<dbReference type="GO" id="GO:0005634">
    <property type="term" value="C:nucleus"/>
    <property type="evidence" value="ECO:0007669"/>
    <property type="project" value="UniProtKB-SubCell"/>
</dbReference>
<dbReference type="PROSITE" id="PS50048">
    <property type="entry name" value="ZN2_CY6_FUNGAL_2"/>
    <property type="match status" value="1"/>
</dbReference>
<name>A0A0J6HYZ5_COCPO</name>
<dbReference type="InterPro" id="IPR052783">
    <property type="entry name" value="Metabolic/Drug-Res_Regulator"/>
</dbReference>
<dbReference type="Gene3D" id="4.10.240.10">
    <property type="entry name" value="Zn(2)-C6 fungal-type DNA-binding domain"/>
    <property type="match status" value="1"/>
</dbReference>
<feature type="compositionally biased region" description="Basic and acidic residues" evidence="10">
    <location>
        <begin position="144"/>
        <end position="158"/>
    </location>
</feature>
<reference evidence="13" key="3">
    <citation type="journal article" date="2010" name="Genome Res.">
        <title>Population genomic sequencing of Coccidioides fungi reveals recent hybridization and transposon control.</title>
        <authorList>
            <person name="Neafsey D.E."/>
            <person name="Barker B.M."/>
            <person name="Sharpton T.J."/>
            <person name="Stajich J.E."/>
            <person name="Park D.J."/>
            <person name="Whiston E."/>
            <person name="Hung C.-Y."/>
            <person name="McMahan C."/>
            <person name="White J."/>
            <person name="Sykes S."/>
            <person name="Heiman D."/>
            <person name="Young S."/>
            <person name="Zeng Q."/>
            <person name="Abouelleil A."/>
            <person name="Aftuck L."/>
            <person name="Bessette D."/>
            <person name="Brown A."/>
            <person name="FitzGerald M."/>
            <person name="Lui A."/>
            <person name="Macdonald J.P."/>
            <person name="Priest M."/>
            <person name="Orbach M.J."/>
            <person name="Galgiani J.N."/>
            <person name="Kirkland T.N."/>
            <person name="Cole G.T."/>
            <person name="Birren B.W."/>
            <person name="Henn M.R."/>
            <person name="Taylor J.W."/>
            <person name="Rounsley S.D."/>
        </authorList>
    </citation>
    <scope>NUCLEOTIDE SEQUENCE [LARGE SCALE GENOMIC DNA]</scope>
    <source>
        <strain evidence="13">RMSCC 3488</strain>
    </source>
</reference>
<dbReference type="AlphaFoldDB" id="A0A0J6HYZ5"/>
<evidence type="ECO:0000256" key="7">
    <source>
        <dbReference type="ARBA" id="ARBA00023159"/>
    </source>
</evidence>
<dbReference type="GO" id="GO:0003677">
    <property type="term" value="F:DNA binding"/>
    <property type="evidence" value="ECO:0007669"/>
    <property type="project" value="UniProtKB-KW"/>
</dbReference>
<dbReference type="GO" id="GO:0006351">
    <property type="term" value="P:DNA-templated transcription"/>
    <property type="evidence" value="ECO:0007669"/>
    <property type="project" value="InterPro"/>
</dbReference>
<dbReference type="GO" id="GO:0008270">
    <property type="term" value="F:zinc ion binding"/>
    <property type="evidence" value="ECO:0007669"/>
    <property type="project" value="InterPro"/>
</dbReference>
<dbReference type="InterPro" id="IPR007219">
    <property type="entry name" value="XnlR_reg_dom"/>
</dbReference>
<evidence type="ECO:0000256" key="2">
    <source>
        <dbReference type="ARBA" id="ARBA00022723"/>
    </source>
</evidence>
<dbReference type="SMART" id="SM00066">
    <property type="entry name" value="GAL4"/>
    <property type="match status" value="1"/>
</dbReference>
<keyword evidence="8" id="KW-0804">Transcription</keyword>
<evidence type="ECO:0000256" key="3">
    <source>
        <dbReference type="ARBA" id="ARBA00022833"/>
    </source>
</evidence>
<keyword evidence="2" id="KW-0479">Metal-binding</keyword>
<feature type="compositionally biased region" description="Polar residues" evidence="10">
    <location>
        <begin position="774"/>
        <end position="786"/>
    </location>
</feature>
<evidence type="ECO:0000256" key="6">
    <source>
        <dbReference type="ARBA" id="ARBA00023125"/>
    </source>
</evidence>
<gene>
    <name evidence="12" type="ORF">CPAG_00539</name>
</gene>
<evidence type="ECO:0000259" key="11">
    <source>
        <dbReference type="PROSITE" id="PS50048"/>
    </source>
</evidence>
<evidence type="ECO:0000256" key="8">
    <source>
        <dbReference type="ARBA" id="ARBA00023163"/>
    </source>
</evidence>
<keyword evidence="5" id="KW-0805">Transcription regulation</keyword>
<evidence type="ECO:0000313" key="12">
    <source>
        <dbReference type="EMBL" id="KMM64187.1"/>
    </source>
</evidence>
<evidence type="ECO:0000256" key="9">
    <source>
        <dbReference type="ARBA" id="ARBA00023242"/>
    </source>
</evidence>
<evidence type="ECO:0000256" key="5">
    <source>
        <dbReference type="ARBA" id="ARBA00023015"/>
    </source>
</evidence>
<proteinExistence type="predicted"/>
<comment type="subcellular location">
    <subcellularLocation>
        <location evidence="1">Nucleus</location>
    </subcellularLocation>
</comment>
<feature type="compositionally biased region" description="Polar residues" evidence="10">
    <location>
        <begin position="665"/>
        <end position="680"/>
    </location>
</feature>
<dbReference type="OrthoDB" id="3364175at2759"/>
<dbReference type="Pfam" id="PF04082">
    <property type="entry name" value="Fungal_trans"/>
    <property type="match status" value="1"/>
</dbReference>
<dbReference type="PANTHER" id="PTHR47655:SF1">
    <property type="entry name" value="ZN(II)2CYS6 TRANSCRIPTION FACTOR (EUROFUNG)"/>
    <property type="match status" value="1"/>
</dbReference>
<evidence type="ECO:0000256" key="1">
    <source>
        <dbReference type="ARBA" id="ARBA00004123"/>
    </source>
</evidence>
<evidence type="ECO:0000313" key="13">
    <source>
        <dbReference type="Proteomes" id="UP000054567"/>
    </source>
</evidence>
<keyword evidence="6" id="KW-0238">DNA-binding</keyword>
<dbReference type="InterPro" id="IPR036864">
    <property type="entry name" value="Zn2-C6_fun-type_DNA-bd_sf"/>
</dbReference>
<keyword evidence="3" id="KW-0862">Zinc</keyword>
<keyword evidence="7" id="KW-0010">Activator</keyword>
<evidence type="ECO:0000256" key="4">
    <source>
        <dbReference type="ARBA" id="ARBA00022911"/>
    </source>
</evidence>
<dbReference type="GO" id="GO:0000981">
    <property type="term" value="F:DNA-binding transcription factor activity, RNA polymerase II-specific"/>
    <property type="evidence" value="ECO:0007669"/>
    <property type="project" value="InterPro"/>
</dbReference>
<reference evidence="13" key="2">
    <citation type="journal article" date="2009" name="Genome Res.">
        <title>Comparative genomic analyses of the human fungal pathogens Coccidioides and their relatives.</title>
        <authorList>
            <person name="Sharpton T.J."/>
            <person name="Stajich J.E."/>
            <person name="Rounsley S.D."/>
            <person name="Gardner M.J."/>
            <person name="Wortman J.R."/>
            <person name="Jordar V.S."/>
            <person name="Maiti R."/>
            <person name="Kodira C.D."/>
            <person name="Neafsey D.E."/>
            <person name="Zeng Q."/>
            <person name="Hung C.-Y."/>
            <person name="McMahan C."/>
            <person name="Muszewska A."/>
            <person name="Grynberg M."/>
            <person name="Mandel M.A."/>
            <person name="Kellner E.M."/>
            <person name="Barker B.M."/>
            <person name="Galgiani J.N."/>
            <person name="Orbach M.J."/>
            <person name="Kirkland T.N."/>
            <person name="Cole G.T."/>
            <person name="Henn M.R."/>
            <person name="Birren B.W."/>
            <person name="Taylor J.W."/>
        </authorList>
    </citation>
    <scope>NUCLEOTIDE SEQUENCE [LARGE SCALE GENOMIC DNA]</scope>
    <source>
        <strain evidence="13">RMSCC 3488</strain>
    </source>
</reference>
<dbReference type="EMBL" id="DS268109">
    <property type="protein sequence ID" value="KMM64187.1"/>
    <property type="molecule type" value="Genomic_DNA"/>
</dbReference>
<feature type="region of interest" description="Disordered" evidence="10">
    <location>
        <begin position="141"/>
        <end position="202"/>
    </location>
</feature>
<dbReference type="Proteomes" id="UP000054567">
    <property type="component" value="Unassembled WGS sequence"/>
</dbReference>
<dbReference type="Pfam" id="PF00172">
    <property type="entry name" value="Zn_clus"/>
    <property type="match status" value="1"/>
</dbReference>
<dbReference type="InterPro" id="IPR001138">
    <property type="entry name" value="Zn2Cys6_DnaBD"/>
</dbReference>
<dbReference type="PANTHER" id="PTHR47655">
    <property type="entry name" value="QUINIC ACID UTILIZATION ACTIVATOR"/>
    <property type="match status" value="1"/>
</dbReference>
<dbReference type="CDD" id="cd12148">
    <property type="entry name" value="fungal_TF_MHR"/>
    <property type="match status" value="1"/>
</dbReference>
<dbReference type="CDD" id="cd00067">
    <property type="entry name" value="GAL4"/>
    <property type="match status" value="1"/>
</dbReference>
<reference evidence="12 13" key="1">
    <citation type="submission" date="2007-06" db="EMBL/GenBank/DDBJ databases">
        <title>The Genome Sequence of Coccidioides posadasii RMSCC_3488.</title>
        <authorList>
            <consortium name="Coccidioides Genome Resources Consortium"/>
            <consortium name="The Broad Institute Genome Sequencing Platform"/>
            <person name="Henn M.R."/>
            <person name="Sykes S."/>
            <person name="Young S."/>
            <person name="Jaffe D."/>
            <person name="Berlin A."/>
            <person name="Alvarez P."/>
            <person name="Butler J."/>
            <person name="Gnerre S."/>
            <person name="Grabherr M."/>
            <person name="Mauceli E."/>
            <person name="Brockman W."/>
            <person name="Kodira C."/>
            <person name="Alvarado L."/>
            <person name="Zeng Q."/>
            <person name="Crawford M."/>
            <person name="Antoine C."/>
            <person name="Devon K."/>
            <person name="Galgiani J."/>
            <person name="Orsborn K."/>
            <person name="Lewis M.L."/>
            <person name="Nusbaum C."/>
            <person name="Galagan J."/>
            <person name="Birren B."/>
        </authorList>
    </citation>
    <scope>NUCLEOTIDE SEQUENCE [LARGE SCALE GENOMIC DNA]</scope>
    <source>
        <strain evidence="12 13">RMSCC 3488</strain>
    </source>
</reference>
<feature type="compositionally biased region" description="Low complexity" evidence="10">
    <location>
        <begin position="179"/>
        <end position="188"/>
    </location>
</feature>
<keyword evidence="9" id="KW-0539">Nucleus</keyword>
<feature type="compositionally biased region" description="Low complexity" evidence="10">
    <location>
        <begin position="759"/>
        <end position="773"/>
    </location>
</feature>
<dbReference type="SUPFAM" id="SSF57701">
    <property type="entry name" value="Zn2/Cys6 DNA-binding domain"/>
    <property type="match status" value="1"/>
</dbReference>
<sequence>MEDAQEQVGRRRKRVSRACDRCRSKKDRCDGTRPTCLACQNSGSVCSYDPSAKKRGLPEGYVRGLEKLWALSISNIDGFEESVLGLLGANDEPSSTKRRKLISLWLNESVSEKLHDSWKSTALYRELEKLLSAGDIESVLSSREASENRGQSLERTESHTGSSDGFEYRISRDSALSKSNNIESESSIGPRSKKIKLSHAPSANPGHYQLRLPVQTPRLLDLYFSHTHSWFPIIAKHSILRTSYSYSNEPLSLARKSAESGDHAALWAILSYTTAQLKPSSDTQQQLGFADPLSAAKEFYAVARSLIPSEKENFEIGHVQALLLLTLVNIGLEDWTAAWLLSNQATSLVLHLGLGRKTDRRQHPGNNQNNAIFLGCFVVDAILAVRLGRCPHMRPEDLIPVGPLEEDGLEEWNPWMEVFYPNGPVQGSTLPGRGPLLGRSCFNRLVELASFLNRISRHEPYSFDAQWFCQTIIKDMQAWENKLPPACRLATLCNDAALGNAMALLPHQIYLALTHIATLSIFYARFSSHVQALFSPIKRLLRLTPGLLSGHSEVFGQFTFPPLFECSLRTITDCIRFGGAAAEQDEFQLSLWLDSTSHEVSKVGGIWPVMTSFAEEISNRRPRGKTSYGNQPAQSLTVADFINSKGISNNYHTSANDDLDPLSRMASSPQDDSNQSLNHSTLSTFGLGLGSERANNGAAGITAITDLSPRESNMDGPEAQLNGAIHAELLGNNLLTPYESHFSSAETADLSTVSDQFSTQLQPATPASTPPQAISKTSESNSQLPPKQQLPINDLDSIFDDFAHLDTNEWTTRREQGLKDFGFADEIAFQAFCRDPDRVAATNPLLRPASIADIWPPPGFFPDTFRDEKEATGNADFKERKVG</sequence>
<keyword evidence="4" id="KW-0672">Quinate metabolism</keyword>
<accession>A0A0J6HYZ5</accession>